<dbReference type="Pfam" id="PF09439">
    <property type="entry name" value="SRPRB"/>
    <property type="match status" value="1"/>
</dbReference>
<keyword evidence="7 11" id="KW-1133">Transmembrane helix</keyword>
<evidence type="ECO:0000256" key="10">
    <source>
        <dbReference type="ARBA" id="ARBA00023170"/>
    </source>
</evidence>
<evidence type="ECO:0000256" key="2">
    <source>
        <dbReference type="ARBA" id="ARBA00005619"/>
    </source>
</evidence>
<evidence type="ECO:0000256" key="8">
    <source>
        <dbReference type="ARBA" id="ARBA00023134"/>
    </source>
</evidence>
<accession>A0A7J7IJW8</accession>
<dbReference type="EMBL" id="VWRR01000008">
    <property type="protein sequence ID" value="KAF6002999.1"/>
    <property type="molecule type" value="Genomic_DNA"/>
</dbReference>
<evidence type="ECO:0000256" key="6">
    <source>
        <dbReference type="ARBA" id="ARBA00022824"/>
    </source>
</evidence>
<dbReference type="Gene3D" id="3.40.50.300">
    <property type="entry name" value="P-loop containing nucleotide triphosphate hydrolases"/>
    <property type="match status" value="1"/>
</dbReference>
<dbReference type="AlphaFoldDB" id="A0A7J7IJW8"/>
<evidence type="ECO:0000256" key="5">
    <source>
        <dbReference type="ARBA" id="ARBA00022741"/>
    </source>
</evidence>
<gene>
    <name evidence="12" type="ORF">F1559_002293</name>
</gene>
<comment type="similarity">
    <text evidence="2">Belongs to the SRP receptor beta subunit family.</text>
</comment>
<keyword evidence="13" id="KW-1185">Reference proteome</keyword>
<evidence type="ECO:0000256" key="4">
    <source>
        <dbReference type="ARBA" id="ARBA00022692"/>
    </source>
</evidence>
<dbReference type="GO" id="GO:0005525">
    <property type="term" value="F:GTP binding"/>
    <property type="evidence" value="ECO:0007669"/>
    <property type="project" value="UniProtKB-KW"/>
</dbReference>
<evidence type="ECO:0000256" key="11">
    <source>
        <dbReference type="SAM" id="Phobius"/>
    </source>
</evidence>
<evidence type="ECO:0000256" key="7">
    <source>
        <dbReference type="ARBA" id="ARBA00022989"/>
    </source>
</evidence>
<sequence>MQASQAGQSVSVLDLVQKCSPLDWSCFRAQWSSLDSASKALIRGWLATLCAVVCTLGLLLRRLTPERSRLPRVVLVSSPSTSAVEVGAGKTTLFWQLIKGQGPRYPPVPSQEPNEGLLTLEGNVRCLLVDLPSDARTRAVWQRFVSLEKAPPRVLIYVVDANKGTLGRETEFLCRELHLEGLVRRGVKCIILANKADLRTSMPPKVFQARFMKELERLGWPETRALPQIVAIDSTTKQAGHDDLAQRLLFVHGSAKTGEGIPALRTALREALRQRRR</sequence>
<evidence type="ECO:0000256" key="9">
    <source>
        <dbReference type="ARBA" id="ARBA00023136"/>
    </source>
</evidence>
<feature type="transmembrane region" description="Helical" evidence="11">
    <location>
        <begin position="40"/>
        <end position="60"/>
    </location>
</feature>
<dbReference type="SUPFAM" id="SSF52540">
    <property type="entry name" value="P-loop containing nucleoside triphosphate hydrolases"/>
    <property type="match status" value="1"/>
</dbReference>
<reference evidence="12 13" key="1">
    <citation type="journal article" date="2020" name="J. Phycol.">
        <title>Comparative genome analysis reveals Cyanidiococcus gen. nov., a new extremophilic red algal genus sister to Cyanidioschyzon (Cyanidioschyzonaceae, Rhodophyta).</title>
        <authorList>
            <person name="Liu S.-L."/>
            <person name="Chiang Y.-R."/>
            <person name="Yoon H.S."/>
            <person name="Fu H.-Y."/>
        </authorList>
    </citation>
    <scope>NUCLEOTIDE SEQUENCE [LARGE SCALE GENOMIC DNA]</scope>
    <source>
        <strain evidence="12 13">THAL066</strain>
    </source>
</reference>
<keyword evidence="10" id="KW-0675">Receptor</keyword>
<evidence type="ECO:0000256" key="1">
    <source>
        <dbReference type="ARBA" id="ARBA00004389"/>
    </source>
</evidence>
<proteinExistence type="inferred from homology"/>
<dbReference type="OrthoDB" id="41266at2759"/>
<keyword evidence="4 11" id="KW-0812">Transmembrane</keyword>
<keyword evidence="9 11" id="KW-0472">Membrane</keyword>
<keyword evidence="6" id="KW-0256">Endoplasmic reticulum</keyword>
<organism evidence="12 13">
    <name type="scientific">Cyanidiococcus yangmingshanensis</name>
    <dbReference type="NCBI Taxonomy" id="2690220"/>
    <lineage>
        <taxon>Eukaryota</taxon>
        <taxon>Rhodophyta</taxon>
        <taxon>Bangiophyceae</taxon>
        <taxon>Cyanidiales</taxon>
        <taxon>Cyanidiaceae</taxon>
        <taxon>Cyanidiococcus</taxon>
    </lineage>
</organism>
<comment type="caution">
    <text evidence="12">The sequence shown here is derived from an EMBL/GenBank/DDBJ whole genome shotgun (WGS) entry which is preliminary data.</text>
</comment>
<name>A0A7J7IJW8_9RHOD</name>
<dbReference type="Proteomes" id="UP000530660">
    <property type="component" value="Unassembled WGS sequence"/>
</dbReference>
<keyword evidence="5" id="KW-0547">Nucleotide-binding</keyword>
<evidence type="ECO:0000313" key="12">
    <source>
        <dbReference type="EMBL" id="KAF6002999.1"/>
    </source>
</evidence>
<dbReference type="GO" id="GO:0005789">
    <property type="term" value="C:endoplasmic reticulum membrane"/>
    <property type="evidence" value="ECO:0007669"/>
    <property type="project" value="UniProtKB-SubCell"/>
</dbReference>
<evidence type="ECO:0000256" key="3">
    <source>
        <dbReference type="ARBA" id="ARBA00020256"/>
    </source>
</evidence>
<dbReference type="InterPro" id="IPR027417">
    <property type="entry name" value="P-loop_NTPase"/>
</dbReference>
<dbReference type="InterPro" id="IPR019009">
    <property type="entry name" value="SRP_receptor_beta_su"/>
</dbReference>
<keyword evidence="8" id="KW-0342">GTP-binding</keyword>
<protein>
    <recommendedName>
        <fullName evidence="3">Signal recognition particle receptor subunit beta</fullName>
    </recommendedName>
</protein>
<comment type="subcellular location">
    <subcellularLocation>
        <location evidence="1">Endoplasmic reticulum membrane</location>
        <topology evidence="1">Single-pass membrane protein</topology>
    </subcellularLocation>
</comment>
<evidence type="ECO:0000313" key="13">
    <source>
        <dbReference type="Proteomes" id="UP000530660"/>
    </source>
</evidence>